<dbReference type="InParanoid" id="G0QX28"/>
<dbReference type="eggNOG" id="KOG0600">
    <property type="taxonomic scope" value="Eukaryota"/>
</dbReference>
<protein>
    <recommendedName>
        <fullName evidence="4">Cyclin-dependent kinase 2 homolog</fullName>
    </recommendedName>
    <alternativeName>
        <fullName evidence="5">Cell division control protein 2 homolog</fullName>
    </alternativeName>
    <alternativeName>
        <fullName evidence="6">cdc2-related kinase 2</fullName>
    </alternativeName>
</protein>
<dbReference type="GO" id="GO:0004674">
    <property type="term" value="F:protein serine/threonine kinase activity"/>
    <property type="evidence" value="ECO:0007669"/>
    <property type="project" value="TreeGrafter"/>
</dbReference>
<dbReference type="PANTHER" id="PTHR24056">
    <property type="entry name" value="CELL DIVISION PROTEIN KINASE"/>
    <property type="match status" value="1"/>
</dbReference>
<proteinExistence type="predicted"/>
<comment type="subunit">
    <text evidence="3">May form a complex composed of at least the catalytic subunit CRK2 and a cyclin.</text>
</comment>
<dbReference type="InterPro" id="IPR011009">
    <property type="entry name" value="Kinase-like_dom_sf"/>
</dbReference>
<dbReference type="Proteomes" id="UP000008983">
    <property type="component" value="Unassembled WGS sequence"/>
</dbReference>
<keyword evidence="2" id="KW-0067">ATP-binding</keyword>
<dbReference type="InterPro" id="IPR050108">
    <property type="entry name" value="CDK"/>
</dbReference>
<dbReference type="GO" id="GO:0005634">
    <property type="term" value="C:nucleus"/>
    <property type="evidence" value="ECO:0007669"/>
    <property type="project" value="TreeGrafter"/>
</dbReference>
<dbReference type="STRING" id="857967.G0QX28"/>
<accession>G0QX28</accession>
<dbReference type="Pfam" id="PF00069">
    <property type="entry name" value="Pkinase"/>
    <property type="match status" value="1"/>
</dbReference>
<evidence type="ECO:0000313" key="9">
    <source>
        <dbReference type="Proteomes" id="UP000008983"/>
    </source>
</evidence>
<evidence type="ECO:0000256" key="4">
    <source>
        <dbReference type="ARBA" id="ARBA00039612"/>
    </source>
</evidence>
<dbReference type="RefSeq" id="XP_004031821.1">
    <property type="nucleotide sequence ID" value="XM_004031773.1"/>
</dbReference>
<dbReference type="PROSITE" id="PS50011">
    <property type="entry name" value="PROTEIN_KINASE_DOM"/>
    <property type="match status" value="1"/>
</dbReference>
<dbReference type="SUPFAM" id="SSF56112">
    <property type="entry name" value="Protein kinase-like (PK-like)"/>
    <property type="match status" value="1"/>
</dbReference>
<keyword evidence="8" id="KW-0808">Transferase</keyword>
<evidence type="ECO:0000256" key="2">
    <source>
        <dbReference type="ARBA" id="ARBA00022840"/>
    </source>
</evidence>
<keyword evidence="9" id="KW-1185">Reference proteome</keyword>
<evidence type="ECO:0000313" key="8">
    <source>
        <dbReference type="EMBL" id="EGR30225.1"/>
    </source>
</evidence>
<dbReference type="GO" id="GO:0005524">
    <property type="term" value="F:ATP binding"/>
    <property type="evidence" value="ECO:0007669"/>
    <property type="project" value="UniProtKB-KW"/>
</dbReference>
<evidence type="ECO:0000256" key="1">
    <source>
        <dbReference type="ARBA" id="ARBA00022741"/>
    </source>
</evidence>
<dbReference type="OrthoDB" id="10513229at2759"/>
<dbReference type="GeneID" id="14906328"/>
<dbReference type="SMART" id="SM00220">
    <property type="entry name" value="S_TKc"/>
    <property type="match status" value="1"/>
</dbReference>
<dbReference type="AlphaFoldDB" id="G0QX28"/>
<name>G0QX28_ICHMU</name>
<evidence type="ECO:0000256" key="5">
    <source>
        <dbReference type="ARBA" id="ARBA00041902"/>
    </source>
</evidence>
<feature type="domain" description="Protein kinase" evidence="7">
    <location>
        <begin position="1"/>
        <end position="184"/>
    </location>
</feature>
<gene>
    <name evidence="8" type="ORF">IMG5_137800</name>
</gene>
<reference evidence="8 9" key="1">
    <citation type="submission" date="2011-07" db="EMBL/GenBank/DDBJ databases">
        <authorList>
            <person name="Coyne R."/>
            <person name="Brami D."/>
            <person name="Johnson J."/>
            <person name="Hostetler J."/>
            <person name="Hannick L."/>
            <person name="Clark T."/>
            <person name="Cassidy-Hanley D."/>
            <person name="Inman J."/>
        </authorList>
    </citation>
    <scope>NUCLEOTIDE SEQUENCE [LARGE SCALE GENOMIC DNA]</scope>
    <source>
        <strain evidence="8 9">G5</strain>
    </source>
</reference>
<evidence type="ECO:0000256" key="3">
    <source>
        <dbReference type="ARBA" id="ARBA00038543"/>
    </source>
</evidence>
<dbReference type="InterPro" id="IPR000719">
    <property type="entry name" value="Prot_kinase_dom"/>
</dbReference>
<evidence type="ECO:0000256" key="6">
    <source>
        <dbReference type="ARBA" id="ARBA00042858"/>
    </source>
</evidence>
<sequence length="212" mass="24921">MRNMQKYVHQDKEHMQKFMHDIKWENLLIDKDGNIVITDFGLSREFGSPERALTANTYTVNYRPPEIILGSTQYGPKSDMWALGVVFIEILMKLQYLFFSINGNSTEVLQKIYALRGTPSPDIWEGYDKLPWKIEFTECNAKNLSKLSILQGYSQDLIDVLDALLQLDPNKRPNASELLDWKYFKECPNESIQLNNFAKQYYQEEMLKYRLQ</sequence>
<dbReference type="Gene3D" id="1.10.510.10">
    <property type="entry name" value="Transferase(Phosphotransferase) domain 1"/>
    <property type="match status" value="1"/>
</dbReference>
<organism evidence="8 9">
    <name type="scientific">Ichthyophthirius multifiliis</name>
    <name type="common">White spot disease agent</name>
    <name type="synonym">Ich</name>
    <dbReference type="NCBI Taxonomy" id="5932"/>
    <lineage>
        <taxon>Eukaryota</taxon>
        <taxon>Sar</taxon>
        <taxon>Alveolata</taxon>
        <taxon>Ciliophora</taxon>
        <taxon>Intramacronucleata</taxon>
        <taxon>Oligohymenophorea</taxon>
        <taxon>Hymenostomatida</taxon>
        <taxon>Ophryoglenina</taxon>
        <taxon>Ichthyophthirius</taxon>
    </lineage>
</organism>
<dbReference type="EMBL" id="GL984031">
    <property type="protein sequence ID" value="EGR30225.1"/>
    <property type="molecule type" value="Genomic_DNA"/>
</dbReference>
<evidence type="ECO:0000259" key="7">
    <source>
        <dbReference type="PROSITE" id="PS50011"/>
    </source>
</evidence>
<keyword evidence="8" id="KW-0418">Kinase</keyword>
<keyword evidence="1" id="KW-0547">Nucleotide-binding</keyword>